<keyword evidence="2" id="KW-1185">Reference proteome</keyword>
<evidence type="ECO:0000313" key="2">
    <source>
        <dbReference type="Proteomes" id="UP000000768"/>
    </source>
</evidence>
<name>A0A1W0W218_SORBI</name>
<evidence type="ECO:0000313" key="1">
    <source>
        <dbReference type="EMBL" id="OQU88412.1"/>
    </source>
</evidence>
<dbReference type="Gramene" id="OQU88412">
    <property type="protein sequence ID" value="OQU88412"/>
    <property type="gene ID" value="SORBI_3002G028566"/>
</dbReference>
<dbReference type="OMA" id="FMEERTE"/>
<dbReference type="Proteomes" id="UP000000768">
    <property type="component" value="Chromosome 2"/>
</dbReference>
<dbReference type="InterPro" id="IPR007658">
    <property type="entry name" value="DUF594"/>
</dbReference>
<dbReference type="AlphaFoldDB" id="A0A1W0W218"/>
<protein>
    <submittedName>
        <fullName evidence="1">Uncharacterized protein</fullName>
    </submittedName>
</protein>
<dbReference type="Pfam" id="PF04578">
    <property type="entry name" value="DUF594"/>
    <property type="match status" value="1"/>
</dbReference>
<dbReference type="InParanoid" id="A0A1W0W218"/>
<proteinExistence type="predicted"/>
<reference evidence="2" key="2">
    <citation type="journal article" date="2018" name="Plant J.">
        <title>The Sorghum bicolor reference genome: improved assembly, gene annotations, a transcriptome atlas, and signatures of genome organization.</title>
        <authorList>
            <person name="McCormick R.F."/>
            <person name="Truong S.K."/>
            <person name="Sreedasyam A."/>
            <person name="Jenkins J."/>
            <person name="Shu S."/>
            <person name="Sims D."/>
            <person name="Kennedy M."/>
            <person name="Amirebrahimi M."/>
            <person name="Weers B.D."/>
            <person name="McKinley B."/>
            <person name="Mattison A."/>
            <person name="Morishige D.T."/>
            <person name="Grimwood J."/>
            <person name="Schmutz J."/>
            <person name="Mullet J.E."/>
        </authorList>
    </citation>
    <scope>NUCLEOTIDE SEQUENCE [LARGE SCALE GENOMIC DNA]</scope>
    <source>
        <strain evidence="2">cv. BTx623</strain>
    </source>
</reference>
<dbReference type="EMBL" id="CM000761">
    <property type="protein sequence ID" value="OQU88412.1"/>
    <property type="molecule type" value="Genomic_DNA"/>
</dbReference>
<dbReference type="PANTHER" id="PTHR31325">
    <property type="entry name" value="OS01G0798800 PROTEIN-RELATED"/>
    <property type="match status" value="1"/>
</dbReference>
<gene>
    <name evidence="1" type="ORF">SORBI_3002G028566</name>
</gene>
<reference evidence="1 2" key="1">
    <citation type="journal article" date="2009" name="Nature">
        <title>The Sorghum bicolor genome and the diversification of grasses.</title>
        <authorList>
            <person name="Paterson A.H."/>
            <person name="Bowers J.E."/>
            <person name="Bruggmann R."/>
            <person name="Dubchak I."/>
            <person name="Grimwood J."/>
            <person name="Gundlach H."/>
            <person name="Haberer G."/>
            <person name="Hellsten U."/>
            <person name="Mitros T."/>
            <person name="Poliakov A."/>
            <person name="Schmutz J."/>
            <person name="Spannagl M."/>
            <person name="Tang H."/>
            <person name="Wang X."/>
            <person name="Wicker T."/>
            <person name="Bharti A.K."/>
            <person name="Chapman J."/>
            <person name="Feltus F.A."/>
            <person name="Gowik U."/>
            <person name="Grigoriev I.V."/>
            <person name="Lyons E."/>
            <person name="Maher C.A."/>
            <person name="Martis M."/>
            <person name="Narechania A."/>
            <person name="Otillar R.P."/>
            <person name="Penning B.W."/>
            <person name="Salamov A.A."/>
            <person name="Wang Y."/>
            <person name="Zhang L."/>
            <person name="Carpita N.C."/>
            <person name="Freeling M."/>
            <person name="Gingle A.R."/>
            <person name="Hash C.T."/>
            <person name="Keller B."/>
            <person name="Klein P."/>
            <person name="Kresovich S."/>
            <person name="McCann M.C."/>
            <person name="Ming R."/>
            <person name="Peterson D.G."/>
            <person name="Mehboob-ur-Rahman"/>
            <person name="Ware D."/>
            <person name="Westhoff P."/>
            <person name="Mayer K.F."/>
            <person name="Messing J."/>
            <person name="Rokhsar D.S."/>
        </authorList>
    </citation>
    <scope>NUCLEOTIDE SEQUENCE [LARGE SCALE GENOMIC DNA]</scope>
    <source>
        <strain evidence="2">cv. BTx623</strain>
    </source>
</reference>
<sequence length="288" mass="32695">MEPGSNQDGVVNMTRAIEALSPWLKHPRRTIIQVERLVIAAAVLLLLQLVFGCCKRQWHNSFLKYGLQLWTKLMDPLIIYTLGTMQPSPIKNSSYPVWAGFLIMASAGTAAVQQYDFCDSYVKKAIQACVEYLRYCAYLIGYVPELLPYHEADIAELSRKFMEERTELFGFFYRRSKIYGKMKNLEGTGVGDDPRRIFEKGVKLGKQLQKVPNTNLRWEVLKDFWAKTIIHAAASHYTTKQHMQHLENGGEFLTHIWALLAHAGILGLDWNKGQAGQDNLGSGPSVDI</sequence>
<organism evidence="1 2">
    <name type="scientific">Sorghum bicolor</name>
    <name type="common">Sorghum</name>
    <name type="synonym">Sorghum vulgare</name>
    <dbReference type="NCBI Taxonomy" id="4558"/>
    <lineage>
        <taxon>Eukaryota</taxon>
        <taxon>Viridiplantae</taxon>
        <taxon>Streptophyta</taxon>
        <taxon>Embryophyta</taxon>
        <taxon>Tracheophyta</taxon>
        <taxon>Spermatophyta</taxon>
        <taxon>Magnoliopsida</taxon>
        <taxon>Liliopsida</taxon>
        <taxon>Poales</taxon>
        <taxon>Poaceae</taxon>
        <taxon>PACMAD clade</taxon>
        <taxon>Panicoideae</taxon>
        <taxon>Andropogonodae</taxon>
        <taxon>Andropogoneae</taxon>
        <taxon>Sorghinae</taxon>
        <taxon>Sorghum</taxon>
    </lineage>
</organism>
<accession>A0A1W0W218</accession>